<keyword evidence="1" id="KW-0227">DNA damage</keyword>
<dbReference type="EMBL" id="CAFBNZ010000048">
    <property type="protein sequence ID" value="CAB4968913.1"/>
    <property type="molecule type" value="Genomic_DNA"/>
</dbReference>
<dbReference type="EMBL" id="CAEZZV010000117">
    <property type="protein sequence ID" value="CAB4782365.1"/>
    <property type="molecule type" value="Genomic_DNA"/>
</dbReference>
<dbReference type="PANTHER" id="PTHR42942">
    <property type="entry name" value="6-O-METHYLGUANINE DNA METHYLTRANSFERASE"/>
    <property type="match status" value="1"/>
</dbReference>
<dbReference type="GO" id="GO:0003824">
    <property type="term" value="F:catalytic activity"/>
    <property type="evidence" value="ECO:0007669"/>
    <property type="project" value="InterPro"/>
</dbReference>
<dbReference type="Pfam" id="PF01035">
    <property type="entry name" value="DNA_binding_1"/>
    <property type="match status" value="1"/>
</dbReference>
<evidence type="ECO:0000313" key="9">
    <source>
        <dbReference type="EMBL" id="CAB5128234.1"/>
    </source>
</evidence>
<evidence type="ECO:0000259" key="2">
    <source>
        <dbReference type="Pfam" id="PF01035"/>
    </source>
</evidence>
<proteinExistence type="predicted"/>
<evidence type="ECO:0000313" key="4">
    <source>
        <dbReference type="EMBL" id="CAB4599237.1"/>
    </source>
</evidence>
<gene>
    <name evidence="3" type="ORF">UFOPK1421_00346</name>
    <name evidence="4" type="ORF">UFOPK1820_00616</name>
    <name evidence="5" type="ORF">UFOPK1960_00618</name>
    <name evidence="6" type="ORF">UFOPK2921_00941</name>
    <name evidence="7" type="ORF">UFOPK3889_00388</name>
    <name evidence="8" type="ORF">UFOPK4275_00403</name>
    <name evidence="9" type="ORF">UFOPK4422_01158</name>
</gene>
<name>A0A6J7LQP3_9ZZZZ</name>
<accession>A0A6J7LQP3</accession>
<dbReference type="AlphaFoldDB" id="A0A6J7LQP3"/>
<dbReference type="EMBL" id="CAEZSL010000023">
    <property type="protein sequence ID" value="CAB4535850.1"/>
    <property type="molecule type" value="Genomic_DNA"/>
</dbReference>
<protein>
    <submittedName>
        <fullName evidence="7">Unannotated protein</fullName>
    </submittedName>
</protein>
<dbReference type="SUPFAM" id="SSF46767">
    <property type="entry name" value="Methylated DNA-protein cysteine methyltransferase, C-terminal domain"/>
    <property type="match status" value="1"/>
</dbReference>
<dbReference type="EMBL" id="CAEZVL010000075">
    <property type="protein sequence ID" value="CAB4630110.1"/>
    <property type="molecule type" value="Genomic_DNA"/>
</dbReference>
<sequence>MQFVLPDDRRTQDIVAVLMSLPSGKVVSYGEVASDAGYPKQARFVGRVLAKYAEELDLAWWRVVNSQGRLVPGLEVEQQRLLLAEGVTVSNGRARRTTENS</sequence>
<dbReference type="InterPro" id="IPR052520">
    <property type="entry name" value="ATL_DNA_repair"/>
</dbReference>
<evidence type="ECO:0000313" key="6">
    <source>
        <dbReference type="EMBL" id="CAB4782365.1"/>
    </source>
</evidence>
<dbReference type="GO" id="GO:0006281">
    <property type="term" value="P:DNA repair"/>
    <property type="evidence" value="ECO:0007669"/>
    <property type="project" value="InterPro"/>
</dbReference>
<dbReference type="EMBL" id="CAFBRX010000123">
    <property type="protein sequence ID" value="CAB5128234.1"/>
    <property type="molecule type" value="Genomic_DNA"/>
</dbReference>
<dbReference type="EMBL" id="CAFBQJ010000050">
    <property type="protein sequence ID" value="CAB5046851.1"/>
    <property type="molecule type" value="Genomic_DNA"/>
</dbReference>
<dbReference type="InterPro" id="IPR036388">
    <property type="entry name" value="WH-like_DNA-bd_sf"/>
</dbReference>
<dbReference type="InterPro" id="IPR036217">
    <property type="entry name" value="MethylDNA_cys_MeTrfase_DNAb"/>
</dbReference>
<evidence type="ECO:0000313" key="3">
    <source>
        <dbReference type="EMBL" id="CAB4535850.1"/>
    </source>
</evidence>
<dbReference type="PANTHER" id="PTHR42942:SF1">
    <property type="entry name" value="ALKYLTRANSFERASE-LIKE PROTEIN 1"/>
    <property type="match status" value="1"/>
</dbReference>
<reference evidence="7" key="1">
    <citation type="submission" date="2020-05" db="EMBL/GenBank/DDBJ databases">
        <authorList>
            <person name="Chiriac C."/>
            <person name="Salcher M."/>
            <person name="Ghai R."/>
            <person name="Kavagutti S V."/>
        </authorList>
    </citation>
    <scope>NUCLEOTIDE SEQUENCE</scope>
</reference>
<evidence type="ECO:0000313" key="7">
    <source>
        <dbReference type="EMBL" id="CAB4968913.1"/>
    </source>
</evidence>
<dbReference type="EMBL" id="CAEZUK010000078">
    <property type="protein sequence ID" value="CAB4599237.1"/>
    <property type="molecule type" value="Genomic_DNA"/>
</dbReference>
<evidence type="ECO:0000256" key="1">
    <source>
        <dbReference type="ARBA" id="ARBA00022763"/>
    </source>
</evidence>
<feature type="domain" description="Methylated-DNA-[protein]-cysteine S-methyltransferase DNA binding" evidence="2">
    <location>
        <begin position="12"/>
        <end position="86"/>
    </location>
</feature>
<dbReference type="InterPro" id="IPR014048">
    <property type="entry name" value="MethylDNA_cys_MeTrfase_DNA-bd"/>
</dbReference>
<evidence type="ECO:0000313" key="8">
    <source>
        <dbReference type="EMBL" id="CAB5046851.1"/>
    </source>
</evidence>
<evidence type="ECO:0000313" key="5">
    <source>
        <dbReference type="EMBL" id="CAB4630110.1"/>
    </source>
</evidence>
<dbReference type="CDD" id="cd06445">
    <property type="entry name" value="ATase"/>
    <property type="match status" value="1"/>
</dbReference>
<organism evidence="7">
    <name type="scientific">freshwater metagenome</name>
    <dbReference type="NCBI Taxonomy" id="449393"/>
    <lineage>
        <taxon>unclassified sequences</taxon>
        <taxon>metagenomes</taxon>
        <taxon>ecological metagenomes</taxon>
    </lineage>
</organism>
<dbReference type="Gene3D" id="1.10.10.10">
    <property type="entry name" value="Winged helix-like DNA-binding domain superfamily/Winged helix DNA-binding domain"/>
    <property type="match status" value="1"/>
</dbReference>